<name>A0A101GYS0_9BACT</name>
<proteinExistence type="predicted"/>
<accession>A0A101GYS0</accession>
<gene>
    <name evidence="1" type="ORF">XD87_0298</name>
</gene>
<reference evidence="2" key="1">
    <citation type="journal article" date="2015" name="MBio">
        <title>Genome-Resolved Metagenomic Analysis Reveals Roles for Candidate Phyla and Other Microbial Community Members in Biogeochemical Transformations in Oil Reservoirs.</title>
        <authorList>
            <person name="Hu P."/>
            <person name="Tom L."/>
            <person name="Singh A."/>
            <person name="Thomas B.C."/>
            <person name="Baker B.J."/>
            <person name="Piceno Y.M."/>
            <person name="Andersen G.L."/>
            <person name="Banfield J.F."/>
        </authorList>
    </citation>
    <scope>NUCLEOTIDE SEQUENCE [LARGE SCALE GENOMIC DNA]</scope>
</reference>
<comment type="caution">
    <text evidence="1">The sequence shown here is derived from an EMBL/GenBank/DDBJ whole genome shotgun (WGS) entry which is preliminary data.</text>
</comment>
<protein>
    <submittedName>
        <fullName evidence="1">Uncharacterized protein</fullName>
    </submittedName>
</protein>
<organism evidence="1 2">
    <name type="scientific">candidate division WS6 bacterium 36_33</name>
    <dbReference type="NCBI Taxonomy" id="1641388"/>
    <lineage>
        <taxon>Bacteria</taxon>
        <taxon>Candidatus Dojkabacteria</taxon>
    </lineage>
</organism>
<evidence type="ECO:0000313" key="1">
    <source>
        <dbReference type="EMBL" id="KUK67148.1"/>
    </source>
</evidence>
<dbReference type="Proteomes" id="UP000053469">
    <property type="component" value="Unassembled WGS sequence"/>
</dbReference>
<evidence type="ECO:0000313" key="2">
    <source>
        <dbReference type="Proteomes" id="UP000053469"/>
    </source>
</evidence>
<sequence length="66" mass="7686">MEIINEIMTLYVKYVNANLASDLKEVNKEMAKGNLERGLTYDELARNIKEISGEGYYEEIKIERLD</sequence>
<dbReference type="AlphaFoldDB" id="A0A101GYS0"/>
<dbReference type="EMBL" id="LGGI01000036">
    <property type="protein sequence ID" value="KUK67148.1"/>
    <property type="molecule type" value="Genomic_DNA"/>
</dbReference>